<dbReference type="AlphaFoldDB" id="A0A938YIL1"/>
<proteinExistence type="predicted"/>
<organism evidence="2 4">
    <name type="scientific">Nakamurella flavida</name>
    <dbReference type="NCBI Taxonomy" id="363630"/>
    <lineage>
        <taxon>Bacteria</taxon>
        <taxon>Bacillati</taxon>
        <taxon>Actinomycetota</taxon>
        <taxon>Actinomycetes</taxon>
        <taxon>Nakamurellales</taxon>
        <taxon>Nakamurellaceae</taxon>
        <taxon>Nakamurella</taxon>
    </lineage>
</organism>
<sequence>MAVRTVPNLPARDLAATSAFYGGFGFVETFRDDGWMILRRGSLVLEFFPFPDLDPATSSFLCSVRVADLDALWADVAASDVPLAARGIPRLTPIARRSWGQRAAYLIDLDGTQLNLIEDASG</sequence>
<comment type="caution">
    <text evidence="2">The sequence shown here is derived from an EMBL/GenBank/DDBJ whole genome shotgun (WGS) entry which is preliminary data.</text>
</comment>
<evidence type="ECO:0000313" key="2">
    <source>
        <dbReference type="EMBL" id="MBM9475413.1"/>
    </source>
</evidence>
<accession>A0A938YIL1</accession>
<dbReference type="CDD" id="cd08350">
    <property type="entry name" value="BLMT_like"/>
    <property type="match status" value="1"/>
</dbReference>
<dbReference type="PRINTS" id="PR00311">
    <property type="entry name" value="BLEOMYCINRST"/>
</dbReference>
<dbReference type="InterPro" id="IPR029068">
    <property type="entry name" value="Glyas_Bleomycin-R_OHBP_Dase"/>
</dbReference>
<evidence type="ECO:0000313" key="3">
    <source>
        <dbReference type="EMBL" id="MBM9475499.1"/>
    </source>
</evidence>
<keyword evidence="1" id="KW-0046">Antibiotic resistance</keyword>
<evidence type="ECO:0000313" key="4">
    <source>
        <dbReference type="Proteomes" id="UP000663801"/>
    </source>
</evidence>
<reference evidence="2" key="1">
    <citation type="submission" date="2021-01" db="EMBL/GenBank/DDBJ databases">
        <title>KCTC 19127 draft genome.</title>
        <authorList>
            <person name="An D."/>
        </authorList>
    </citation>
    <scope>NUCLEOTIDE SEQUENCE</scope>
    <source>
        <strain evidence="2">KCTC 19127</strain>
    </source>
</reference>
<dbReference type="GO" id="GO:0046677">
    <property type="term" value="P:response to antibiotic"/>
    <property type="evidence" value="ECO:0007669"/>
    <property type="project" value="UniProtKB-KW"/>
</dbReference>
<evidence type="ECO:0000256" key="1">
    <source>
        <dbReference type="ARBA" id="ARBA00023251"/>
    </source>
</evidence>
<dbReference type="EMBL" id="JAERWL010000005">
    <property type="protein sequence ID" value="MBM9475499.1"/>
    <property type="molecule type" value="Genomic_DNA"/>
</dbReference>
<protein>
    <recommendedName>
        <fullName evidence="5">Bleomycin resistance protein</fullName>
    </recommendedName>
</protein>
<gene>
    <name evidence="2" type="ORF">JL107_03040</name>
    <name evidence="3" type="ORF">JL107_03480</name>
</gene>
<dbReference type="SUPFAM" id="SSF54593">
    <property type="entry name" value="Glyoxalase/Bleomycin resistance protein/Dihydroxybiphenyl dioxygenase"/>
    <property type="match status" value="1"/>
</dbReference>
<dbReference type="EMBL" id="JAERWL010000004">
    <property type="protein sequence ID" value="MBM9475413.1"/>
    <property type="molecule type" value="Genomic_DNA"/>
</dbReference>
<dbReference type="Gene3D" id="3.10.180.10">
    <property type="entry name" value="2,3-Dihydroxybiphenyl 1,2-Dioxygenase, domain 1"/>
    <property type="match status" value="1"/>
</dbReference>
<name>A0A938YIL1_9ACTN</name>
<dbReference type="InterPro" id="IPR000335">
    <property type="entry name" value="Bleomycin-R"/>
</dbReference>
<dbReference type="Proteomes" id="UP000663801">
    <property type="component" value="Unassembled WGS sequence"/>
</dbReference>
<dbReference type="RefSeq" id="WP_205255574.1">
    <property type="nucleotide sequence ID" value="NZ_BAAAPV010000003.1"/>
</dbReference>
<evidence type="ECO:0008006" key="5">
    <source>
        <dbReference type="Google" id="ProtNLM"/>
    </source>
</evidence>
<keyword evidence="4" id="KW-1185">Reference proteome</keyword>